<proteinExistence type="predicted"/>
<dbReference type="GO" id="GO:0016787">
    <property type="term" value="F:hydrolase activity"/>
    <property type="evidence" value="ECO:0007669"/>
    <property type="project" value="UniProtKB-KW"/>
</dbReference>
<dbReference type="RefSeq" id="WP_014633795.1">
    <property type="nucleotide sequence ID" value="NZ_CAJHJN010000014.1"/>
</dbReference>
<dbReference type="GeneID" id="93791318"/>
<dbReference type="InterPro" id="IPR023365">
    <property type="entry name" value="Sortase_dom-sf"/>
</dbReference>
<sequence length="278" mass="31540">MSNHNRKSTGSRKKLIAGISALVIAALAIFLGFQFMSPTASSSNGVKSVLTTKKANTYKVSDEEKAYLKNKFDGLEATNPDTIAYVYAPGTKLDEPVVQTTDNSTYLDKTFDGGNVPYLGTVFMDTDNKKDFSDRLTWLFGHARGSKVADSRMFNDVNYYSDQSFFDKHKYVVIETPQRKYYYEALAMVIVPEDTAFYRTSFESDKDFKQQLDIIYDQASVKNKDLKVSASDKYLVLSTCREEDETIRANLYLRQIPDSEMSDFVAKHGKDLEYTPTR</sequence>
<evidence type="ECO:0000313" key="4">
    <source>
        <dbReference type="Proteomes" id="UP000439678"/>
    </source>
</evidence>
<dbReference type="SUPFAM" id="SSF63817">
    <property type="entry name" value="Sortase"/>
    <property type="match status" value="1"/>
</dbReference>
<dbReference type="NCBIfam" id="TIGR03064">
    <property type="entry name" value="sortase_srtB"/>
    <property type="match status" value="1"/>
</dbReference>
<evidence type="ECO:0000313" key="3">
    <source>
        <dbReference type="Proteomes" id="UP000027855"/>
    </source>
</evidence>
<keyword evidence="2" id="KW-0378">Hydrolase</keyword>
<dbReference type="AlphaFoldDB" id="A0A074IQR6"/>
<protein>
    <submittedName>
        <fullName evidence="1 2">Sortase</fullName>
        <ecNumber evidence="2">3.4.22.71</ecNumber>
    </submittedName>
</protein>
<accession>A0A074IQR6</accession>
<dbReference type="Gene3D" id="2.40.260.10">
    <property type="entry name" value="Sortase"/>
    <property type="match status" value="1"/>
</dbReference>
<name>A0A074IQR6_STRSL</name>
<dbReference type="CDD" id="cd05826">
    <property type="entry name" value="Sortase_B"/>
    <property type="match status" value="1"/>
</dbReference>
<reference evidence="1 3" key="1">
    <citation type="submission" date="2014-04" db="EMBL/GenBank/DDBJ databases">
        <title>Variable characteristics of bacteriocin-producing Streptococcus salivarius strains isolated from Malaysian subjects.</title>
        <authorList>
            <person name="Philip K."/>
            <person name="Barbour A."/>
        </authorList>
    </citation>
    <scope>NUCLEOTIDE SEQUENCE [LARGE SCALE GENOMIC DNA]</scope>
    <source>
        <strain evidence="1 3">NU10</strain>
    </source>
</reference>
<reference evidence="2 4" key="2">
    <citation type="journal article" date="2019" name="Nat. Med.">
        <title>A library of human gut bacterial isolates paired with longitudinal multiomics data enables mechanistic microbiome research.</title>
        <authorList>
            <person name="Poyet M."/>
            <person name="Groussin M."/>
            <person name="Gibbons S.M."/>
            <person name="Avila-Pacheco J."/>
            <person name="Jiang X."/>
            <person name="Kearney S.M."/>
            <person name="Perrotta A.R."/>
            <person name="Berdy B."/>
            <person name="Zhao S."/>
            <person name="Lieberman T.D."/>
            <person name="Swanson P.K."/>
            <person name="Smith M."/>
            <person name="Roesemann S."/>
            <person name="Alexander J.E."/>
            <person name="Rich S.A."/>
            <person name="Livny J."/>
            <person name="Vlamakis H."/>
            <person name="Clish C."/>
            <person name="Bullock K."/>
            <person name="Deik A."/>
            <person name="Scott J."/>
            <person name="Pierce K.A."/>
            <person name="Xavier R.J."/>
            <person name="Alm E.J."/>
        </authorList>
    </citation>
    <scope>NUCLEOTIDE SEQUENCE [LARGE SCALE GENOMIC DNA]</scope>
    <source>
        <strain evidence="2 4">BIOML-A4</strain>
    </source>
</reference>
<evidence type="ECO:0000313" key="1">
    <source>
        <dbReference type="EMBL" id="KEO43176.1"/>
    </source>
</evidence>
<dbReference type="Proteomes" id="UP000027855">
    <property type="component" value="Unassembled WGS sequence"/>
</dbReference>
<organism evidence="1 3">
    <name type="scientific">Streptococcus salivarius</name>
    <dbReference type="NCBI Taxonomy" id="1304"/>
    <lineage>
        <taxon>Bacteria</taxon>
        <taxon>Bacillati</taxon>
        <taxon>Bacillota</taxon>
        <taxon>Bacilli</taxon>
        <taxon>Lactobacillales</taxon>
        <taxon>Streptococcaceae</taxon>
        <taxon>Streptococcus</taxon>
    </lineage>
</organism>
<dbReference type="Proteomes" id="UP000439678">
    <property type="component" value="Unassembled WGS sequence"/>
</dbReference>
<gene>
    <name evidence="2" type="primary">srtB</name>
    <name evidence="1" type="ORF">DL07_07705</name>
    <name evidence="2" type="ORF">GMC65_10185</name>
</gene>
<comment type="caution">
    <text evidence="1">The sequence shown here is derived from an EMBL/GenBank/DDBJ whole genome shotgun (WGS) entry which is preliminary data.</text>
</comment>
<dbReference type="EMBL" id="JJMT01000034">
    <property type="protein sequence ID" value="KEO43176.1"/>
    <property type="molecule type" value="Genomic_DNA"/>
</dbReference>
<dbReference type="EMBL" id="WMYO01000012">
    <property type="protein sequence ID" value="MTR28696.1"/>
    <property type="molecule type" value="Genomic_DNA"/>
</dbReference>
<dbReference type="NCBIfam" id="NF040525">
    <property type="entry name" value="SrtB_LPKTxSAVK"/>
    <property type="match status" value="1"/>
</dbReference>
<evidence type="ECO:0000313" key="2">
    <source>
        <dbReference type="EMBL" id="MTR28696.1"/>
    </source>
</evidence>
<dbReference type="InterPro" id="IPR009835">
    <property type="entry name" value="SrtB"/>
</dbReference>
<dbReference type="EC" id="3.4.22.71" evidence="2"/>